<feature type="compositionally biased region" description="Polar residues" evidence="1">
    <location>
        <begin position="29"/>
        <end position="45"/>
    </location>
</feature>
<evidence type="ECO:0000313" key="2">
    <source>
        <dbReference type="EMBL" id="ABK66091.1"/>
    </source>
</evidence>
<dbReference type="KEGG" id="mav:MAV_0333"/>
<evidence type="ECO:0000313" key="3">
    <source>
        <dbReference type="Proteomes" id="UP000001574"/>
    </source>
</evidence>
<dbReference type="EMBL" id="CP000479">
    <property type="protein sequence ID" value="ABK66091.1"/>
    <property type="molecule type" value="Genomic_DNA"/>
</dbReference>
<dbReference type="HOGENOM" id="CLU_3202208_0_0_11"/>
<dbReference type="Proteomes" id="UP000001574">
    <property type="component" value="Chromosome"/>
</dbReference>
<dbReference type="AlphaFoldDB" id="A0A0H2ZW65"/>
<accession>A0A0H2ZW65</accession>
<gene>
    <name evidence="2" type="ordered locus">MAV_0333</name>
</gene>
<name>A0A0H2ZW65_MYCA1</name>
<feature type="region of interest" description="Disordered" evidence="1">
    <location>
        <begin position="1"/>
        <end position="45"/>
    </location>
</feature>
<protein>
    <submittedName>
        <fullName evidence="2">Uncharacterized protein</fullName>
    </submittedName>
</protein>
<reference evidence="2 3" key="1">
    <citation type="submission" date="2006-10" db="EMBL/GenBank/DDBJ databases">
        <authorList>
            <person name="Fleischmann R.D."/>
            <person name="Dodson R.J."/>
            <person name="Haft D.H."/>
            <person name="Merkel J.S."/>
            <person name="Nelson W.C."/>
            <person name="Fraser C.M."/>
        </authorList>
    </citation>
    <scope>NUCLEOTIDE SEQUENCE [LARGE SCALE GENOMIC DNA]</scope>
    <source>
        <strain evidence="2 3">104</strain>
    </source>
</reference>
<proteinExistence type="predicted"/>
<evidence type="ECO:0000256" key="1">
    <source>
        <dbReference type="SAM" id="MobiDB-lite"/>
    </source>
</evidence>
<sequence length="45" mass="4722">MDNESGNPIGVCGGLRPSSSMTAHGKIHPTQSAELLQTSPPRAQY</sequence>
<organism evidence="2 3">
    <name type="scientific">Mycobacterium avium (strain 104)</name>
    <dbReference type="NCBI Taxonomy" id="243243"/>
    <lineage>
        <taxon>Bacteria</taxon>
        <taxon>Bacillati</taxon>
        <taxon>Actinomycetota</taxon>
        <taxon>Actinomycetes</taxon>
        <taxon>Mycobacteriales</taxon>
        <taxon>Mycobacteriaceae</taxon>
        <taxon>Mycobacterium</taxon>
        <taxon>Mycobacterium avium complex (MAC)</taxon>
    </lineage>
</organism>